<dbReference type="InterPro" id="IPR001387">
    <property type="entry name" value="Cro/C1-type_HTH"/>
</dbReference>
<gene>
    <name evidence="1" type="ORF">AWC16_04225</name>
</gene>
<reference evidence="1 2" key="1">
    <citation type="submission" date="2016-01" db="EMBL/GenBank/DDBJ databases">
        <title>The new phylogeny of the genus Mycobacterium.</title>
        <authorList>
            <person name="Tarcisio F."/>
            <person name="Conor M."/>
            <person name="Antonella G."/>
            <person name="Elisabetta G."/>
            <person name="Giulia F.S."/>
            <person name="Sara T."/>
            <person name="Anna F."/>
            <person name="Clotilde B."/>
            <person name="Roberto B."/>
            <person name="Veronica D.S."/>
            <person name="Fabio R."/>
            <person name="Monica P."/>
            <person name="Olivier J."/>
            <person name="Enrico T."/>
            <person name="Nicola S."/>
        </authorList>
    </citation>
    <scope>NUCLEOTIDE SEQUENCE [LARGE SCALE GENOMIC DNA]</scope>
    <source>
        <strain evidence="1 2">DSM 45394</strain>
    </source>
</reference>
<dbReference type="InterPro" id="IPR010982">
    <property type="entry name" value="Lambda_DNA-bd_dom_sf"/>
</dbReference>
<keyword evidence="2" id="KW-1185">Reference proteome</keyword>
<dbReference type="SUPFAM" id="SSF47413">
    <property type="entry name" value="lambda repressor-like DNA-binding domains"/>
    <property type="match status" value="1"/>
</dbReference>
<evidence type="ECO:0000313" key="2">
    <source>
        <dbReference type="Proteomes" id="UP000193866"/>
    </source>
</evidence>
<dbReference type="AlphaFoldDB" id="A0A1X1YQX0"/>
<dbReference type="Proteomes" id="UP000193866">
    <property type="component" value="Unassembled WGS sequence"/>
</dbReference>
<protein>
    <recommendedName>
        <fullName evidence="3">HTH cro/C1-type domain-containing protein</fullName>
    </recommendedName>
</protein>
<comment type="caution">
    <text evidence="1">The sequence shown here is derived from an EMBL/GenBank/DDBJ whole genome shotgun (WGS) entry which is preliminary data.</text>
</comment>
<accession>A0A1X1YQX0</accession>
<proteinExistence type="predicted"/>
<evidence type="ECO:0008006" key="3">
    <source>
        <dbReference type="Google" id="ProtNLM"/>
    </source>
</evidence>
<dbReference type="CDD" id="cd00093">
    <property type="entry name" value="HTH_XRE"/>
    <property type="match status" value="1"/>
</dbReference>
<dbReference type="OrthoDB" id="4734764at2"/>
<evidence type="ECO:0000313" key="1">
    <source>
        <dbReference type="EMBL" id="ORW13527.1"/>
    </source>
</evidence>
<dbReference type="GO" id="GO:0003677">
    <property type="term" value="F:DNA binding"/>
    <property type="evidence" value="ECO:0007669"/>
    <property type="project" value="InterPro"/>
</dbReference>
<name>A0A1X1YQX0_9MYCO</name>
<sequence>MAEAATGQRALATTSGVAHTTIGRILAGTVLCDIGSLARLEDALGRTIWPEHGRTPNRRSVTRRATA</sequence>
<organism evidence="1 2">
    <name type="scientific">Mycolicibacter longobardus</name>
    <dbReference type="NCBI Taxonomy" id="1108812"/>
    <lineage>
        <taxon>Bacteria</taxon>
        <taxon>Bacillati</taxon>
        <taxon>Actinomycetota</taxon>
        <taxon>Actinomycetes</taxon>
        <taxon>Mycobacteriales</taxon>
        <taxon>Mycobacteriaceae</taxon>
        <taxon>Mycolicibacter</taxon>
    </lineage>
</organism>
<dbReference type="STRING" id="1108812.AWC16_04225"/>
<dbReference type="EMBL" id="LQPG01000008">
    <property type="protein sequence ID" value="ORW13527.1"/>
    <property type="molecule type" value="Genomic_DNA"/>
</dbReference>
<dbReference type="Gene3D" id="1.10.260.40">
    <property type="entry name" value="lambda repressor-like DNA-binding domains"/>
    <property type="match status" value="1"/>
</dbReference>